<accession>A0A182JMJ8</accession>
<organism evidence="1">
    <name type="scientific">Anopheles atroparvus</name>
    <name type="common">European mosquito</name>
    <dbReference type="NCBI Taxonomy" id="41427"/>
    <lineage>
        <taxon>Eukaryota</taxon>
        <taxon>Metazoa</taxon>
        <taxon>Ecdysozoa</taxon>
        <taxon>Arthropoda</taxon>
        <taxon>Hexapoda</taxon>
        <taxon>Insecta</taxon>
        <taxon>Pterygota</taxon>
        <taxon>Neoptera</taxon>
        <taxon>Endopterygota</taxon>
        <taxon>Diptera</taxon>
        <taxon>Nematocera</taxon>
        <taxon>Culicoidea</taxon>
        <taxon>Culicidae</taxon>
        <taxon>Anophelinae</taxon>
        <taxon>Anopheles</taxon>
    </lineage>
</organism>
<dbReference type="AlphaFoldDB" id="A0A182JMJ8"/>
<sequence length="121" mass="13245">MEQTQRRANGGTDSESPKEQLGLFWYLPVILLRCSCASGRRDCIAIIIFIIINIIIVVNVGMSSGTSKLSTSLDESQLSQVRECLASFTENSYAAVCSTVCSTTDAVEDEKNLGMEPKFIE</sequence>
<evidence type="ECO:0000313" key="1">
    <source>
        <dbReference type="EnsemblMetazoa" id="AATE020872-PA.1"/>
    </source>
</evidence>
<reference evidence="1" key="1">
    <citation type="submission" date="2022-08" db="UniProtKB">
        <authorList>
            <consortium name="EnsemblMetazoa"/>
        </authorList>
    </citation>
    <scope>IDENTIFICATION</scope>
    <source>
        <strain evidence="1">EBRO</strain>
    </source>
</reference>
<dbReference type="VEuPathDB" id="VectorBase:AATE020872"/>
<proteinExistence type="predicted"/>
<name>A0A182JMJ8_ANOAO</name>
<dbReference type="EnsemblMetazoa" id="AATE020872-RA">
    <property type="protein sequence ID" value="AATE020872-PA.1"/>
    <property type="gene ID" value="AATE020872"/>
</dbReference>
<protein>
    <submittedName>
        <fullName evidence="1">Uncharacterized protein</fullName>
    </submittedName>
</protein>